<comment type="similarity">
    <text evidence="1 4">Belongs to the glycosyl hydrolase 43 family.</text>
</comment>
<dbReference type="CDD" id="cd08994">
    <property type="entry name" value="GH43_62_32_68_117_130-like"/>
    <property type="match status" value="1"/>
</dbReference>
<dbReference type="PROSITE" id="PS51257">
    <property type="entry name" value="PROKAR_LIPOPROTEIN"/>
    <property type="match status" value="1"/>
</dbReference>
<protein>
    <submittedName>
        <fullName evidence="5">Glycosyl hydrolase family 43</fullName>
    </submittedName>
</protein>
<dbReference type="OrthoDB" id="9794572at2"/>
<reference evidence="5 6" key="1">
    <citation type="submission" date="2018-03" db="EMBL/GenBank/DDBJ databases">
        <title>Genomic Encyclopedia of Archaeal and Bacterial Type Strains, Phase II (KMG-II): from individual species to whole genera.</title>
        <authorList>
            <person name="Goeker M."/>
        </authorList>
    </citation>
    <scope>NUCLEOTIDE SEQUENCE [LARGE SCALE GENOMIC DNA]</scope>
    <source>
        <strain evidence="5 6">DSM 100346</strain>
    </source>
</reference>
<proteinExistence type="inferred from homology"/>
<dbReference type="SUPFAM" id="SSF75005">
    <property type="entry name" value="Arabinanase/levansucrase/invertase"/>
    <property type="match status" value="2"/>
</dbReference>
<name>A0A316ALL9_9BACT</name>
<evidence type="ECO:0000256" key="4">
    <source>
        <dbReference type="RuleBase" id="RU361187"/>
    </source>
</evidence>
<dbReference type="Pfam" id="PF04616">
    <property type="entry name" value="Glyco_hydro_43"/>
    <property type="match status" value="1"/>
</dbReference>
<evidence type="ECO:0000256" key="1">
    <source>
        <dbReference type="ARBA" id="ARBA00009865"/>
    </source>
</evidence>
<sequence length="366" mass="41073">MKHIILILFLGATYWLQGCAGTASKSGAAKEGATLHQNTPNGVPAGAVESRFSESLGQGKRILGHPDWNVWGASPIKTEDGKIHVFFSRWRGEHKNWLTDSEIAHAVADRPEGPYTVVGTVLKGRGDDHWDAHTIHNSTFQKVGDKYALFYIGNNLNGLDLTTDARASTQRIGLALADDINGPFERVGEGPILDVSADPKDWDSFITVNPALLQQPNGEFWLYYKSWDKNNDNMRKMGVAIAKNIEGPYQRYAKNPIVTFADLKKQVEDAFIFRYQEKYYMVMRDMGVLHPHVGLILESADGLDWSKPKLGYRMSTAYFQEEKIERFERPQVLIENGRPTYLFLAVMGGEYGKSTASVLKIDPNKF</sequence>
<evidence type="ECO:0000313" key="6">
    <source>
        <dbReference type="Proteomes" id="UP000245880"/>
    </source>
</evidence>
<dbReference type="RefSeq" id="WP_109673637.1">
    <property type="nucleotide sequence ID" value="NZ_QGDT01000003.1"/>
</dbReference>
<evidence type="ECO:0000256" key="2">
    <source>
        <dbReference type="ARBA" id="ARBA00022801"/>
    </source>
</evidence>
<accession>A0A316ALL9</accession>
<keyword evidence="2 4" id="KW-0378">Hydrolase</keyword>
<evidence type="ECO:0000313" key="5">
    <source>
        <dbReference type="EMBL" id="PWJ58695.1"/>
    </source>
</evidence>
<keyword evidence="3 4" id="KW-0326">Glycosidase</keyword>
<dbReference type="GO" id="GO:0004553">
    <property type="term" value="F:hydrolase activity, hydrolyzing O-glycosyl compounds"/>
    <property type="evidence" value="ECO:0007669"/>
    <property type="project" value="InterPro"/>
</dbReference>
<dbReference type="InterPro" id="IPR023296">
    <property type="entry name" value="Glyco_hydro_beta-prop_sf"/>
</dbReference>
<dbReference type="GO" id="GO:0005975">
    <property type="term" value="P:carbohydrate metabolic process"/>
    <property type="evidence" value="ECO:0007669"/>
    <property type="project" value="InterPro"/>
</dbReference>
<dbReference type="EMBL" id="QGDT01000003">
    <property type="protein sequence ID" value="PWJ58695.1"/>
    <property type="molecule type" value="Genomic_DNA"/>
</dbReference>
<dbReference type="InterPro" id="IPR006710">
    <property type="entry name" value="Glyco_hydro_43"/>
</dbReference>
<dbReference type="AlphaFoldDB" id="A0A316ALL9"/>
<keyword evidence="6" id="KW-1185">Reference proteome</keyword>
<comment type="caution">
    <text evidence="5">The sequence shown here is derived from an EMBL/GenBank/DDBJ whole genome shotgun (WGS) entry which is preliminary data.</text>
</comment>
<gene>
    <name evidence="5" type="ORF">CLV98_10360</name>
</gene>
<organism evidence="5 6">
    <name type="scientific">Dyadobacter jejuensis</name>
    <dbReference type="NCBI Taxonomy" id="1082580"/>
    <lineage>
        <taxon>Bacteria</taxon>
        <taxon>Pseudomonadati</taxon>
        <taxon>Bacteroidota</taxon>
        <taxon>Cytophagia</taxon>
        <taxon>Cytophagales</taxon>
        <taxon>Spirosomataceae</taxon>
        <taxon>Dyadobacter</taxon>
    </lineage>
</organism>
<evidence type="ECO:0000256" key="3">
    <source>
        <dbReference type="ARBA" id="ARBA00023295"/>
    </source>
</evidence>
<dbReference type="Gene3D" id="2.115.10.20">
    <property type="entry name" value="Glycosyl hydrolase domain, family 43"/>
    <property type="match status" value="1"/>
</dbReference>
<dbReference type="Proteomes" id="UP000245880">
    <property type="component" value="Unassembled WGS sequence"/>
</dbReference>